<protein>
    <submittedName>
        <fullName evidence="1">Uncharacterized protein</fullName>
    </submittedName>
</protein>
<dbReference type="Proteomes" id="UP001054837">
    <property type="component" value="Unassembled WGS sequence"/>
</dbReference>
<sequence length="82" mass="9014">MEGGGREQSINICSSEERVDSEKHKSCSAAGLFGDIVGSSTRGQHAAIGGSGCHGDDSVVCREYFRSTEKTKFWHHQLERER</sequence>
<dbReference type="EMBL" id="BPLQ01004964">
    <property type="protein sequence ID" value="GIY11824.1"/>
    <property type="molecule type" value="Genomic_DNA"/>
</dbReference>
<comment type="caution">
    <text evidence="1">The sequence shown here is derived from an EMBL/GenBank/DDBJ whole genome shotgun (WGS) entry which is preliminary data.</text>
</comment>
<name>A0AAV4QRD4_9ARAC</name>
<accession>A0AAV4QRD4</accession>
<dbReference type="AlphaFoldDB" id="A0AAV4QRD4"/>
<evidence type="ECO:0000313" key="2">
    <source>
        <dbReference type="Proteomes" id="UP001054837"/>
    </source>
</evidence>
<organism evidence="1 2">
    <name type="scientific">Caerostris darwini</name>
    <dbReference type="NCBI Taxonomy" id="1538125"/>
    <lineage>
        <taxon>Eukaryota</taxon>
        <taxon>Metazoa</taxon>
        <taxon>Ecdysozoa</taxon>
        <taxon>Arthropoda</taxon>
        <taxon>Chelicerata</taxon>
        <taxon>Arachnida</taxon>
        <taxon>Araneae</taxon>
        <taxon>Araneomorphae</taxon>
        <taxon>Entelegynae</taxon>
        <taxon>Araneoidea</taxon>
        <taxon>Araneidae</taxon>
        <taxon>Caerostris</taxon>
    </lineage>
</organism>
<evidence type="ECO:0000313" key="1">
    <source>
        <dbReference type="EMBL" id="GIY11824.1"/>
    </source>
</evidence>
<reference evidence="1 2" key="1">
    <citation type="submission" date="2021-06" db="EMBL/GenBank/DDBJ databases">
        <title>Caerostris darwini draft genome.</title>
        <authorList>
            <person name="Kono N."/>
            <person name="Arakawa K."/>
        </authorList>
    </citation>
    <scope>NUCLEOTIDE SEQUENCE [LARGE SCALE GENOMIC DNA]</scope>
</reference>
<gene>
    <name evidence="1" type="ORF">CDAR_583681</name>
</gene>
<keyword evidence="2" id="KW-1185">Reference proteome</keyword>
<proteinExistence type="predicted"/>